<evidence type="ECO:0008006" key="5">
    <source>
        <dbReference type="Google" id="ProtNLM"/>
    </source>
</evidence>
<feature type="chain" id="PRO_5034797729" description="Ig-like domain-containing protein" evidence="2">
    <location>
        <begin position="19"/>
        <end position="188"/>
    </location>
</feature>
<name>A0A8C5K2N4_JACJA</name>
<reference evidence="3" key="2">
    <citation type="submission" date="2025-09" db="UniProtKB">
        <authorList>
            <consortium name="Ensembl"/>
        </authorList>
    </citation>
    <scope>IDENTIFICATION</scope>
</reference>
<dbReference type="SUPFAM" id="SSF48726">
    <property type="entry name" value="Immunoglobulin"/>
    <property type="match status" value="1"/>
</dbReference>
<dbReference type="AlphaFoldDB" id="A0A8C5K2N4"/>
<dbReference type="Ensembl" id="ENSJJAT00000005698.1">
    <property type="protein sequence ID" value="ENSJJAP00000002747.1"/>
    <property type="gene ID" value="ENSJJAG00000005002.1"/>
</dbReference>
<keyword evidence="4" id="KW-1185">Reference proteome</keyword>
<proteinExistence type="predicted"/>
<organism evidence="3 4">
    <name type="scientific">Jaculus jaculus</name>
    <name type="common">Lesser Egyptian jerboa</name>
    <dbReference type="NCBI Taxonomy" id="51337"/>
    <lineage>
        <taxon>Eukaryota</taxon>
        <taxon>Metazoa</taxon>
        <taxon>Chordata</taxon>
        <taxon>Craniata</taxon>
        <taxon>Vertebrata</taxon>
        <taxon>Euteleostomi</taxon>
        <taxon>Mammalia</taxon>
        <taxon>Eutheria</taxon>
        <taxon>Euarchontoglires</taxon>
        <taxon>Glires</taxon>
        <taxon>Rodentia</taxon>
        <taxon>Myomorpha</taxon>
        <taxon>Dipodoidea</taxon>
        <taxon>Dipodidae</taxon>
        <taxon>Dipodinae</taxon>
        <taxon>Jaculus</taxon>
    </lineage>
</organism>
<dbReference type="GO" id="GO:0002250">
    <property type="term" value="P:adaptive immune response"/>
    <property type="evidence" value="ECO:0007669"/>
    <property type="project" value="InterPro"/>
</dbReference>
<dbReference type="GO" id="GO:0016020">
    <property type="term" value="C:membrane"/>
    <property type="evidence" value="ECO:0007669"/>
    <property type="project" value="InterPro"/>
</dbReference>
<feature type="signal peptide" evidence="2">
    <location>
        <begin position="1"/>
        <end position="18"/>
    </location>
</feature>
<dbReference type="PANTHER" id="PTHR15343:SF0">
    <property type="entry name" value="T-CELL ANTIGEN CD7"/>
    <property type="match status" value="1"/>
</dbReference>
<dbReference type="Gene3D" id="2.60.40.10">
    <property type="entry name" value="Immunoglobulins"/>
    <property type="match status" value="1"/>
</dbReference>
<gene>
    <name evidence="3" type="primary">Cd7</name>
</gene>
<reference evidence="3" key="1">
    <citation type="submission" date="2025-08" db="UniProtKB">
        <authorList>
            <consortium name="Ensembl"/>
        </authorList>
    </citation>
    <scope>IDENTIFICATION</scope>
</reference>
<dbReference type="PANTHER" id="PTHR15343">
    <property type="entry name" value="CD7"/>
    <property type="match status" value="1"/>
</dbReference>
<dbReference type="InterPro" id="IPR013783">
    <property type="entry name" value="Ig-like_fold"/>
</dbReference>
<protein>
    <recommendedName>
        <fullName evidence="5">Ig-like domain-containing protein</fullName>
    </recommendedName>
</protein>
<keyword evidence="1" id="KW-0472">Membrane</keyword>
<dbReference type="InterPro" id="IPR039090">
    <property type="entry name" value="CD7"/>
</dbReference>
<keyword evidence="2" id="KW-0732">Signal</keyword>
<accession>A0A8C5K2N4</accession>
<sequence>MIWQVLLVLPLTLAGTLAGLLTAQVCDCPRGVSINITRFTSGALYGIYLMHSWPQNSQTVDKHFRDRINFSLSQETLTITMSLLRLTDSGAYTCWASMGMVDAWGSTTVVVVTEKLPKGAYRCQKPLLTSVTLAVGFFLTGLDLGVLCMLRKTQIKKLCASREKNLPCVVYEDMSCSCLNASSVSNQY</sequence>
<evidence type="ECO:0000313" key="3">
    <source>
        <dbReference type="Ensembl" id="ENSJJAP00000002747.1"/>
    </source>
</evidence>
<evidence type="ECO:0000256" key="2">
    <source>
        <dbReference type="SAM" id="SignalP"/>
    </source>
</evidence>
<dbReference type="InterPro" id="IPR036179">
    <property type="entry name" value="Ig-like_dom_sf"/>
</dbReference>
<dbReference type="GO" id="GO:0038023">
    <property type="term" value="F:signaling receptor activity"/>
    <property type="evidence" value="ECO:0007669"/>
    <property type="project" value="InterPro"/>
</dbReference>
<evidence type="ECO:0000313" key="4">
    <source>
        <dbReference type="Proteomes" id="UP000694385"/>
    </source>
</evidence>
<keyword evidence="1" id="KW-0812">Transmembrane</keyword>
<feature type="transmembrane region" description="Helical" evidence="1">
    <location>
        <begin position="127"/>
        <end position="150"/>
    </location>
</feature>
<evidence type="ECO:0000256" key="1">
    <source>
        <dbReference type="SAM" id="Phobius"/>
    </source>
</evidence>
<dbReference type="Proteomes" id="UP000694385">
    <property type="component" value="Unassembled WGS sequence"/>
</dbReference>
<dbReference type="GeneTree" id="ENSGT00390000013965"/>
<keyword evidence="1" id="KW-1133">Transmembrane helix</keyword>